<dbReference type="Proteomes" id="UP000006049">
    <property type="component" value="Chromosome"/>
</dbReference>
<organism evidence="1 2">
    <name type="scientific">Aequorivita sublithincola (strain DSM 14238 / LMG 21431 / ACAM 643 / 9-3)</name>
    <dbReference type="NCBI Taxonomy" id="746697"/>
    <lineage>
        <taxon>Bacteria</taxon>
        <taxon>Pseudomonadati</taxon>
        <taxon>Bacteroidota</taxon>
        <taxon>Flavobacteriia</taxon>
        <taxon>Flavobacteriales</taxon>
        <taxon>Flavobacteriaceae</taxon>
        <taxon>Aequorivita</taxon>
    </lineage>
</organism>
<dbReference type="InterPro" id="IPR005368">
    <property type="entry name" value="UPF0175"/>
</dbReference>
<dbReference type="RefSeq" id="WP_014782906.1">
    <property type="nucleotide sequence ID" value="NC_018013.1"/>
</dbReference>
<protein>
    <submittedName>
        <fullName evidence="1">Uncharacterized protein family (UPF0175)</fullName>
    </submittedName>
</protein>
<dbReference type="OrthoDB" id="5771572at2"/>
<sequence>MKKIEINVPNSVDEHSIKMQLAGILFEQGVLSSGQAAELVGISRRKFLETIGEYGISIFSETMEDIQESLKWLKQ</sequence>
<reference evidence="1 2" key="1">
    <citation type="submission" date="2012-06" db="EMBL/GenBank/DDBJ databases">
        <title>The complete genome of Aequorivita sublithincola DSM 14238.</title>
        <authorList>
            <consortium name="US DOE Joint Genome Institute (JGI-PGF)"/>
            <person name="Lucas S."/>
            <person name="Copeland A."/>
            <person name="Lapidus A."/>
            <person name="Goodwin L."/>
            <person name="Pitluck S."/>
            <person name="Peters L."/>
            <person name="Munk A.C.C."/>
            <person name="Kyrpides N."/>
            <person name="Mavromatis K."/>
            <person name="Pagani I."/>
            <person name="Ivanova N."/>
            <person name="Ovchinnikova G."/>
            <person name="Zeytun A."/>
            <person name="Detter J.C."/>
            <person name="Han C."/>
            <person name="Land M."/>
            <person name="Hauser L."/>
            <person name="Markowitz V."/>
            <person name="Cheng J.-F."/>
            <person name="Hugenholtz P."/>
            <person name="Woyke T."/>
            <person name="Wu D."/>
            <person name="Tindall B."/>
            <person name="Faehnrich R."/>
            <person name="Brambilla E."/>
            <person name="Klenk H.-P."/>
            <person name="Eisen J.A."/>
        </authorList>
    </citation>
    <scope>NUCLEOTIDE SEQUENCE [LARGE SCALE GENOMIC DNA]</scope>
    <source>
        <strain evidence="2">DSM 14238 / LMG 21431 / ACAM 643 / 9-3</strain>
    </source>
</reference>
<dbReference type="Pfam" id="PF03683">
    <property type="entry name" value="UPF0175"/>
    <property type="match status" value="1"/>
</dbReference>
<evidence type="ECO:0000313" key="1">
    <source>
        <dbReference type="EMBL" id="AFL81653.1"/>
    </source>
</evidence>
<gene>
    <name evidence="1" type="ordered locus">Aeqsu_2193</name>
</gene>
<dbReference type="eggNOG" id="COG2886">
    <property type="taxonomic scope" value="Bacteria"/>
</dbReference>
<dbReference type="STRING" id="746697.Aeqsu_2193"/>
<proteinExistence type="predicted"/>
<keyword evidence="2" id="KW-1185">Reference proteome</keyword>
<dbReference type="HOGENOM" id="CLU_154570_5_2_10"/>
<accession>I3YXD5</accession>
<dbReference type="EMBL" id="CP003280">
    <property type="protein sequence ID" value="AFL81653.1"/>
    <property type="molecule type" value="Genomic_DNA"/>
</dbReference>
<evidence type="ECO:0000313" key="2">
    <source>
        <dbReference type="Proteomes" id="UP000006049"/>
    </source>
</evidence>
<dbReference type="KEGG" id="asl:Aeqsu_2193"/>
<name>I3YXD5_AEQSU</name>
<dbReference type="AlphaFoldDB" id="I3YXD5"/>